<evidence type="ECO:0000313" key="12">
    <source>
        <dbReference type="Proteomes" id="UP000719766"/>
    </source>
</evidence>
<dbReference type="SUPFAM" id="SSF48264">
    <property type="entry name" value="Cytochrome P450"/>
    <property type="match status" value="1"/>
</dbReference>
<dbReference type="Proteomes" id="UP000719766">
    <property type="component" value="Unassembled WGS sequence"/>
</dbReference>
<gene>
    <name evidence="11" type="ORF">HD556DRAFT_1404597</name>
</gene>
<dbReference type="InterPro" id="IPR050364">
    <property type="entry name" value="Cytochrome_P450_fung"/>
</dbReference>
<reference evidence="11" key="1">
    <citation type="journal article" date="2020" name="New Phytol.">
        <title>Comparative genomics reveals dynamic genome evolution in host specialist ectomycorrhizal fungi.</title>
        <authorList>
            <person name="Lofgren L.A."/>
            <person name="Nguyen N.H."/>
            <person name="Vilgalys R."/>
            <person name="Ruytinx J."/>
            <person name="Liao H.L."/>
            <person name="Branco S."/>
            <person name="Kuo A."/>
            <person name="LaButti K."/>
            <person name="Lipzen A."/>
            <person name="Andreopoulos W."/>
            <person name="Pangilinan J."/>
            <person name="Riley R."/>
            <person name="Hundley H."/>
            <person name="Na H."/>
            <person name="Barry K."/>
            <person name="Grigoriev I.V."/>
            <person name="Stajich J.E."/>
            <person name="Kennedy P.G."/>
        </authorList>
    </citation>
    <scope>NUCLEOTIDE SEQUENCE</scope>
    <source>
        <strain evidence="11">S12</strain>
    </source>
</reference>
<dbReference type="Pfam" id="PF00067">
    <property type="entry name" value="p450"/>
    <property type="match status" value="1"/>
</dbReference>
<feature type="binding site" description="axial binding residue" evidence="9">
    <location>
        <position position="432"/>
    </location>
    <ligand>
        <name>heme</name>
        <dbReference type="ChEBI" id="CHEBI:30413"/>
    </ligand>
    <ligandPart>
        <name>Fe</name>
        <dbReference type="ChEBI" id="CHEBI:18248"/>
    </ligandPart>
</feature>
<comment type="similarity">
    <text evidence="3 10">Belongs to the cytochrome P450 family.</text>
</comment>
<dbReference type="PRINTS" id="PR00463">
    <property type="entry name" value="EP450I"/>
</dbReference>
<evidence type="ECO:0000256" key="6">
    <source>
        <dbReference type="ARBA" id="ARBA00023002"/>
    </source>
</evidence>
<comment type="cofactor">
    <cofactor evidence="1 9">
        <name>heme</name>
        <dbReference type="ChEBI" id="CHEBI:30413"/>
    </cofactor>
</comment>
<comment type="pathway">
    <text evidence="2">Secondary metabolite biosynthesis.</text>
</comment>
<protein>
    <submittedName>
        <fullName evidence="11">Cytochrome P450</fullName>
    </submittedName>
</protein>
<evidence type="ECO:0000256" key="3">
    <source>
        <dbReference type="ARBA" id="ARBA00010617"/>
    </source>
</evidence>
<evidence type="ECO:0000256" key="7">
    <source>
        <dbReference type="ARBA" id="ARBA00023004"/>
    </source>
</evidence>
<dbReference type="PANTHER" id="PTHR46300">
    <property type="entry name" value="P450, PUTATIVE (EUROFUNG)-RELATED-RELATED"/>
    <property type="match status" value="1"/>
</dbReference>
<dbReference type="GO" id="GO:0020037">
    <property type="term" value="F:heme binding"/>
    <property type="evidence" value="ECO:0007669"/>
    <property type="project" value="InterPro"/>
</dbReference>
<keyword evidence="5 9" id="KW-0479">Metal-binding</keyword>
<dbReference type="InterPro" id="IPR017972">
    <property type="entry name" value="Cyt_P450_CS"/>
</dbReference>
<sequence length="501" mass="57029">MSSGILIFFVAALATVLFYSRRHSRLPLPPGPCPKFFTGNVHQLPKRKTWLMYVTWAETYGPIFSFRVPNRQFIVLNSLQSATELLDSRATTYSDRPRLWMYTLAKRNMIQFNMPFTHPYFKMYRTALKASLSSHTIQNYQSLQTEQSRILLDDLHKNPKHFAENIRRNVGAVVLNVAYGWKVSENNDYFIGILQEGKEVIAMLSEPGRWLVEAIPSLRFLPSWFPGAGFKRVAFDARQSLSKIDTTLFNWAKQQIHSGSYTHSFVSEQLLPEDGSIVSAQQEDIAKWCSQGIYAGGVDTTSSSLTSFILAILLYPEVQKHAQAEIDAIVGQDRFPAFNDRDKLPYIGALVQELLRWAPVAPLGLFHRAMKEDVYEGYRIPEGATVIANIFSISRDEKMYPDPSEFRPERFLGSSPQLDPRKFIFGFGRRRCPGLHLVDTSLYLNISCILAAFTIAKPLDARGEEITPPVEFENVGILCHPKPFECRFIPRNKDLLATLSQ</sequence>
<dbReference type="Gene3D" id="1.10.630.10">
    <property type="entry name" value="Cytochrome P450"/>
    <property type="match status" value="1"/>
</dbReference>
<keyword evidence="8 10" id="KW-0503">Monooxygenase</keyword>
<proteinExistence type="inferred from homology"/>
<dbReference type="PANTHER" id="PTHR46300:SF7">
    <property type="entry name" value="P450, PUTATIVE (EUROFUNG)-RELATED"/>
    <property type="match status" value="1"/>
</dbReference>
<evidence type="ECO:0000256" key="9">
    <source>
        <dbReference type="PIRSR" id="PIRSR602401-1"/>
    </source>
</evidence>
<evidence type="ECO:0000313" key="11">
    <source>
        <dbReference type="EMBL" id="KAG1788222.1"/>
    </source>
</evidence>
<evidence type="ECO:0000256" key="4">
    <source>
        <dbReference type="ARBA" id="ARBA00022617"/>
    </source>
</evidence>
<dbReference type="InterPro" id="IPR001128">
    <property type="entry name" value="Cyt_P450"/>
</dbReference>
<evidence type="ECO:0000256" key="8">
    <source>
        <dbReference type="ARBA" id="ARBA00023033"/>
    </source>
</evidence>
<dbReference type="InterPro" id="IPR002401">
    <property type="entry name" value="Cyt_P450_E_grp-I"/>
</dbReference>
<dbReference type="RefSeq" id="XP_041155495.1">
    <property type="nucleotide sequence ID" value="XM_041303942.1"/>
</dbReference>
<keyword evidence="4 9" id="KW-0349">Heme</keyword>
<dbReference type="GO" id="GO:0016705">
    <property type="term" value="F:oxidoreductase activity, acting on paired donors, with incorporation or reduction of molecular oxygen"/>
    <property type="evidence" value="ECO:0007669"/>
    <property type="project" value="InterPro"/>
</dbReference>
<dbReference type="GeneID" id="64597706"/>
<evidence type="ECO:0000256" key="1">
    <source>
        <dbReference type="ARBA" id="ARBA00001971"/>
    </source>
</evidence>
<dbReference type="GO" id="GO:0005506">
    <property type="term" value="F:iron ion binding"/>
    <property type="evidence" value="ECO:0007669"/>
    <property type="project" value="InterPro"/>
</dbReference>
<dbReference type="PROSITE" id="PS00086">
    <property type="entry name" value="CYTOCHROME_P450"/>
    <property type="match status" value="1"/>
</dbReference>
<evidence type="ECO:0000256" key="5">
    <source>
        <dbReference type="ARBA" id="ARBA00022723"/>
    </source>
</evidence>
<keyword evidence="6 10" id="KW-0560">Oxidoreductase</keyword>
<keyword evidence="12" id="KW-1185">Reference proteome</keyword>
<name>A0A9P7DDC2_9AGAM</name>
<accession>A0A9P7DDC2</accession>
<dbReference type="OrthoDB" id="2789670at2759"/>
<evidence type="ECO:0000256" key="2">
    <source>
        <dbReference type="ARBA" id="ARBA00005179"/>
    </source>
</evidence>
<dbReference type="PRINTS" id="PR00385">
    <property type="entry name" value="P450"/>
</dbReference>
<comment type="caution">
    <text evidence="11">The sequence shown here is derived from an EMBL/GenBank/DDBJ whole genome shotgun (WGS) entry which is preliminary data.</text>
</comment>
<dbReference type="InterPro" id="IPR036396">
    <property type="entry name" value="Cyt_P450_sf"/>
</dbReference>
<dbReference type="AlphaFoldDB" id="A0A9P7DDC2"/>
<organism evidence="11 12">
    <name type="scientific">Suillus plorans</name>
    <dbReference type="NCBI Taxonomy" id="116603"/>
    <lineage>
        <taxon>Eukaryota</taxon>
        <taxon>Fungi</taxon>
        <taxon>Dikarya</taxon>
        <taxon>Basidiomycota</taxon>
        <taxon>Agaricomycotina</taxon>
        <taxon>Agaricomycetes</taxon>
        <taxon>Agaricomycetidae</taxon>
        <taxon>Boletales</taxon>
        <taxon>Suillineae</taxon>
        <taxon>Suillaceae</taxon>
        <taxon>Suillus</taxon>
    </lineage>
</organism>
<dbReference type="GO" id="GO:0004497">
    <property type="term" value="F:monooxygenase activity"/>
    <property type="evidence" value="ECO:0007669"/>
    <property type="project" value="UniProtKB-KW"/>
</dbReference>
<evidence type="ECO:0000256" key="10">
    <source>
        <dbReference type="RuleBase" id="RU000461"/>
    </source>
</evidence>
<keyword evidence="7 9" id="KW-0408">Iron</keyword>
<dbReference type="CDD" id="cd11065">
    <property type="entry name" value="CYP64-like"/>
    <property type="match status" value="1"/>
</dbReference>
<dbReference type="EMBL" id="JABBWE010000070">
    <property type="protein sequence ID" value="KAG1788222.1"/>
    <property type="molecule type" value="Genomic_DNA"/>
</dbReference>